<evidence type="ECO:0000313" key="2">
    <source>
        <dbReference type="EMBL" id="KAF1992823.1"/>
    </source>
</evidence>
<accession>A0A6A5VTJ6</accession>
<evidence type="ECO:0000313" key="3">
    <source>
        <dbReference type="Proteomes" id="UP000799779"/>
    </source>
</evidence>
<feature type="compositionally biased region" description="Polar residues" evidence="1">
    <location>
        <begin position="1"/>
        <end position="17"/>
    </location>
</feature>
<dbReference type="Proteomes" id="UP000799779">
    <property type="component" value="Unassembled WGS sequence"/>
</dbReference>
<evidence type="ECO:0000256" key="1">
    <source>
        <dbReference type="SAM" id="MobiDB-lite"/>
    </source>
</evidence>
<protein>
    <submittedName>
        <fullName evidence="2">Uncharacterized protein</fullName>
    </submittedName>
</protein>
<feature type="region of interest" description="Disordered" evidence="1">
    <location>
        <begin position="1"/>
        <end position="35"/>
    </location>
</feature>
<name>A0A6A5VTJ6_9PLEO</name>
<dbReference type="EMBL" id="ML977774">
    <property type="protein sequence ID" value="KAF1992823.1"/>
    <property type="molecule type" value="Genomic_DNA"/>
</dbReference>
<organism evidence="2 3">
    <name type="scientific">Amniculicola lignicola CBS 123094</name>
    <dbReference type="NCBI Taxonomy" id="1392246"/>
    <lineage>
        <taxon>Eukaryota</taxon>
        <taxon>Fungi</taxon>
        <taxon>Dikarya</taxon>
        <taxon>Ascomycota</taxon>
        <taxon>Pezizomycotina</taxon>
        <taxon>Dothideomycetes</taxon>
        <taxon>Pleosporomycetidae</taxon>
        <taxon>Pleosporales</taxon>
        <taxon>Amniculicolaceae</taxon>
        <taxon>Amniculicola</taxon>
    </lineage>
</organism>
<proteinExistence type="predicted"/>
<gene>
    <name evidence="2" type="ORF">P154DRAFT_583416</name>
</gene>
<reference evidence="2" key="1">
    <citation type="journal article" date="2020" name="Stud. Mycol.">
        <title>101 Dothideomycetes genomes: a test case for predicting lifestyles and emergence of pathogens.</title>
        <authorList>
            <person name="Haridas S."/>
            <person name="Albert R."/>
            <person name="Binder M."/>
            <person name="Bloem J."/>
            <person name="Labutti K."/>
            <person name="Salamov A."/>
            <person name="Andreopoulos B."/>
            <person name="Baker S."/>
            <person name="Barry K."/>
            <person name="Bills G."/>
            <person name="Bluhm B."/>
            <person name="Cannon C."/>
            <person name="Castanera R."/>
            <person name="Culley D."/>
            <person name="Daum C."/>
            <person name="Ezra D."/>
            <person name="Gonzalez J."/>
            <person name="Henrissat B."/>
            <person name="Kuo A."/>
            <person name="Liang C."/>
            <person name="Lipzen A."/>
            <person name="Lutzoni F."/>
            <person name="Magnuson J."/>
            <person name="Mondo S."/>
            <person name="Nolan M."/>
            <person name="Ohm R."/>
            <person name="Pangilinan J."/>
            <person name="Park H.-J."/>
            <person name="Ramirez L."/>
            <person name="Alfaro M."/>
            <person name="Sun H."/>
            <person name="Tritt A."/>
            <person name="Yoshinaga Y."/>
            <person name="Zwiers L.-H."/>
            <person name="Turgeon B."/>
            <person name="Goodwin S."/>
            <person name="Spatafora J."/>
            <person name="Crous P."/>
            <person name="Grigoriev I."/>
        </authorList>
    </citation>
    <scope>NUCLEOTIDE SEQUENCE</scope>
    <source>
        <strain evidence="2">CBS 123094</strain>
    </source>
</reference>
<dbReference type="AlphaFoldDB" id="A0A6A5VTJ6"/>
<sequence>MSPKQVDQPSPRSQNHVDISDDGADSASSAIPTQGTTEICIKMDIPKDHRVGQTEATAIQTPQTIRASSSELKIMKEISWTGTKDGVFTINTLLKLYRAEDRRAFLIKNGFNSEDIAGIKGEKLAKMCQDCQENNRRALEAQVAAQKRESLARAASLNAETVPQNAVTVEDANIPSAYPDDDQIRNTDGGEWQSMYAFLQLMEQLAVKNQEKFSLELKKDGEICIANQFHEVEVPIHSRSMPKMVIEMAVYRVVIHRSILRKLFEKRLWNESDASAVQRYDPLLAELVRLVEKEYRTVKHEDVEVVVGRIFSMSG</sequence>
<keyword evidence="3" id="KW-1185">Reference proteome</keyword>